<evidence type="ECO:0000313" key="1">
    <source>
        <dbReference type="EMBL" id="PSL21963.1"/>
    </source>
</evidence>
<reference evidence="1 2" key="1">
    <citation type="submission" date="2018-03" db="EMBL/GenBank/DDBJ databases">
        <title>Genomic Encyclopedia of Archaeal and Bacterial Type Strains, Phase II (KMG-II): from individual species to whole genera.</title>
        <authorList>
            <person name="Goeker M."/>
        </authorList>
    </citation>
    <scope>NUCLEOTIDE SEQUENCE [LARGE SCALE GENOMIC DNA]</scope>
    <source>
        <strain evidence="1 2">DSM 100673</strain>
    </source>
</reference>
<dbReference type="EMBL" id="PYGJ01000001">
    <property type="protein sequence ID" value="PSL21963.1"/>
    <property type="molecule type" value="Genomic_DNA"/>
</dbReference>
<protein>
    <submittedName>
        <fullName evidence="1">Uncharacterized protein</fullName>
    </submittedName>
</protein>
<evidence type="ECO:0000313" key="2">
    <source>
        <dbReference type="Proteomes" id="UP000240418"/>
    </source>
</evidence>
<comment type="caution">
    <text evidence="1">The sequence shown here is derived from an EMBL/GenBank/DDBJ whole genome shotgun (WGS) entry which is preliminary data.</text>
</comment>
<organism evidence="1 2">
    <name type="scientific">Shimia abyssi</name>
    <dbReference type="NCBI Taxonomy" id="1662395"/>
    <lineage>
        <taxon>Bacteria</taxon>
        <taxon>Pseudomonadati</taxon>
        <taxon>Pseudomonadota</taxon>
        <taxon>Alphaproteobacteria</taxon>
        <taxon>Rhodobacterales</taxon>
        <taxon>Roseobacteraceae</taxon>
    </lineage>
</organism>
<dbReference type="Proteomes" id="UP000240418">
    <property type="component" value="Unassembled WGS sequence"/>
</dbReference>
<gene>
    <name evidence="1" type="ORF">CLV88_101388</name>
</gene>
<dbReference type="AlphaFoldDB" id="A0A2P8FJS5"/>
<sequence>MNDHWNMPNFDDVRDAFPIKQAIIDEFGQCFLTICVTLGTGWNSILRISQRCLHKITC</sequence>
<keyword evidence="2" id="KW-1185">Reference proteome</keyword>
<proteinExistence type="predicted"/>
<accession>A0A2P8FJS5</accession>
<name>A0A2P8FJS5_9RHOB</name>